<evidence type="ECO:0000313" key="3">
    <source>
        <dbReference type="Proteomes" id="UP000494163"/>
    </source>
</evidence>
<organism evidence="2 3">
    <name type="scientific">Drosophila busckii</name>
    <name type="common">Fruit fly</name>
    <dbReference type="NCBI Taxonomy" id="30019"/>
    <lineage>
        <taxon>Eukaryota</taxon>
        <taxon>Metazoa</taxon>
        <taxon>Ecdysozoa</taxon>
        <taxon>Arthropoda</taxon>
        <taxon>Hexapoda</taxon>
        <taxon>Insecta</taxon>
        <taxon>Pterygota</taxon>
        <taxon>Neoptera</taxon>
        <taxon>Endopterygota</taxon>
        <taxon>Diptera</taxon>
        <taxon>Brachycera</taxon>
        <taxon>Muscomorpha</taxon>
        <taxon>Ephydroidea</taxon>
        <taxon>Drosophilidae</taxon>
        <taxon>Drosophila</taxon>
    </lineage>
</organism>
<dbReference type="OMA" id="LQWNQWH"/>
<feature type="transmembrane region" description="Helical" evidence="1">
    <location>
        <begin position="157"/>
        <end position="174"/>
    </location>
</feature>
<dbReference type="Proteomes" id="UP000494163">
    <property type="component" value="Chromosome X"/>
</dbReference>
<dbReference type="OrthoDB" id="7848660at2759"/>
<feature type="transmembrane region" description="Helical" evidence="1">
    <location>
        <begin position="92"/>
        <end position="109"/>
    </location>
</feature>
<reference evidence="2 3" key="1">
    <citation type="submission" date="2015-08" db="EMBL/GenBank/DDBJ databases">
        <title>Ancestral chromatin configuration constrains chromatin evolution on differentiating sex chromosomes in Drosophila.</title>
        <authorList>
            <person name="Zhou Q."/>
            <person name="Bachtrog D."/>
        </authorList>
    </citation>
    <scope>NUCLEOTIDE SEQUENCE [LARGE SCALE GENOMIC DNA]</scope>
    <source>
        <tissue evidence="2">Whole larvae</tissue>
    </source>
</reference>
<keyword evidence="3" id="KW-1185">Reference proteome</keyword>
<keyword evidence="1" id="KW-0812">Transmembrane</keyword>
<evidence type="ECO:0000256" key="1">
    <source>
        <dbReference type="SAM" id="Phobius"/>
    </source>
</evidence>
<dbReference type="AlphaFoldDB" id="A0A0M3QZK6"/>
<evidence type="ECO:0000313" key="2">
    <source>
        <dbReference type="EMBL" id="ALC49583.1"/>
    </source>
</evidence>
<keyword evidence="1" id="KW-1133">Transmembrane helix</keyword>
<accession>A0A0M3QZK6</accession>
<keyword evidence="1" id="KW-0472">Membrane</keyword>
<sequence>MAISQSHLSRLQLRAAHLVRDFYEALLLLALGLLLQWNELHPMLLLNAREQQLAHALPEPQPFNWSFVCFSSGLMLRLLQYRPHWLRRSAGLRRKLLLLLELATVLYVLDYVQLLMWQPCLDIFDQALHALAHAKWHWLQLTFQLCANCHTWLINDAFYTLRFVGSLTFLLLALDKTAPKWRLALDYLLLGQLPDHFGKQRLRRRRRLLKLLANKPH</sequence>
<gene>
    <name evidence="2" type="ORF">Dbus_chrXg1439</name>
</gene>
<name>A0A0M3QZK6_DROBS</name>
<protein>
    <submittedName>
        <fullName evidence="2">Andorra</fullName>
    </submittedName>
</protein>
<proteinExistence type="predicted"/>
<dbReference type="EMBL" id="CP012528">
    <property type="protein sequence ID" value="ALC49583.1"/>
    <property type="molecule type" value="Genomic_DNA"/>
</dbReference>